<name>A0A918WFW6_9RHOB</name>
<dbReference type="RefSeq" id="WP_189410227.1">
    <property type="nucleotide sequence ID" value="NZ_BMYJ01000002.1"/>
</dbReference>
<reference evidence="1" key="1">
    <citation type="journal article" date="2014" name="Int. J. Syst. Evol. Microbiol.">
        <title>Complete genome sequence of Corynebacterium casei LMG S-19264T (=DSM 44701T), isolated from a smear-ripened cheese.</title>
        <authorList>
            <consortium name="US DOE Joint Genome Institute (JGI-PGF)"/>
            <person name="Walter F."/>
            <person name="Albersmeier A."/>
            <person name="Kalinowski J."/>
            <person name="Ruckert C."/>
        </authorList>
    </citation>
    <scope>NUCLEOTIDE SEQUENCE</scope>
    <source>
        <strain evidence="1">KCTC 23310</strain>
    </source>
</reference>
<dbReference type="Proteomes" id="UP000638981">
    <property type="component" value="Unassembled WGS sequence"/>
</dbReference>
<proteinExistence type="predicted"/>
<sequence>MQTKFNALPGGEAPIVYVRAVKVADLPEEIQEQAEGHDTLYSVHRPNGERLALVVDRQMAFALALQNDLSPVNAH</sequence>
<protein>
    <recommendedName>
        <fullName evidence="3">DUF1150 family protein</fullName>
    </recommendedName>
</protein>
<evidence type="ECO:0008006" key="3">
    <source>
        <dbReference type="Google" id="ProtNLM"/>
    </source>
</evidence>
<dbReference type="AlphaFoldDB" id="A0A918WFW6"/>
<gene>
    <name evidence="1" type="ORF">GCM10007315_06830</name>
</gene>
<dbReference type="InterPro" id="IPR009531">
    <property type="entry name" value="DUF1150"/>
</dbReference>
<organism evidence="1 2">
    <name type="scientific">Neogemmobacter tilapiae</name>
    <dbReference type="NCBI Taxonomy" id="875041"/>
    <lineage>
        <taxon>Bacteria</taxon>
        <taxon>Pseudomonadati</taxon>
        <taxon>Pseudomonadota</taxon>
        <taxon>Alphaproteobacteria</taxon>
        <taxon>Rhodobacterales</taxon>
        <taxon>Paracoccaceae</taxon>
        <taxon>Neogemmobacter</taxon>
    </lineage>
</organism>
<reference evidence="1" key="2">
    <citation type="submission" date="2020-09" db="EMBL/GenBank/DDBJ databases">
        <authorList>
            <person name="Sun Q."/>
            <person name="Kim S."/>
        </authorList>
    </citation>
    <scope>NUCLEOTIDE SEQUENCE</scope>
    <source>
        <strain evidence="1">KCTC 23310</strain>
    </source>
</reference>
<accession>A0A918WFW6</accession>
<evidence type="ECO:0000313" key="1">
    <source>
        <dbReference type="EMBL" id="GHC47626.1"/>
    </source>
</evidence>
<evidence type="ECO:0000313" key="2">
    <source>
        <dbReference type="Proteomes" id="UP000638981"/>
    </source>
</evidence>
<dbReference type="EMBL" id="BMYJ01000002">
    <property type="protein sequence ID" value="GHC47626.1"/>
    <property type="molecule type" value="Genomic_DNA"/>
</dbReference>
<comment type="caution">
    <text evidence="1">The sequence shown here is derived from an EMBL/GenBank/DDBJ whole genome shotgun (WGS) entry which is preliminary data.</text>
</comment>
<keyword evidence="2" id="KW-1185">Reference proteome</keyword>
<dbReference type="Pfam" id="PF06620">
    <property type="entry name" value="DUF1150"/>
    <property type="match status" value="1"/>
</dbReference>